<evidence type="ECO:0000313" key="1">
    <source>
        <dbReference type="EMBL" id="SVB83791.1"/>
    </source>
</evidence>
<sequence length="43" mass="5130">MALFKAKKWQGVRKKTSIGRRWIKTSSMNKRKRASFKKYRGQG</sequence>
<dbReference type="EMBL" id="UINC01059886">
    <property type="protein sequence ID" value="SVB83791.1"/>
    <property type="molecule type" value="Genomic_DNA"/>
</dbReference>
<reference evidence="1" key="1">
    <citation type="submission" date="2018-05" db="EMBL/GenBank/DDBJ databases">
        <authorList>
            <person name="Lanie J.A."/>
            <person name="Ng W.-L."/>
            <person name="Kazmierczak K.M."/>
            <person name="Andrzejewski T.M."/>
            <person name="Davidsen T.M."/>
            <person name="Wayne K.J."/>
            <person name="Tettelin H."/>
            <person name="Glass J.I."/>
            <person name="Rusch D."/>
            <person name="Podicherti R."/>
            <person name="Tsui H.-C.T."/>
            <person name="Winkler M.E."/>
        </authorList>
    </citation>
    <scope>NUCLEOTIDE SEQUENCE</scope>
</reference>
<protein>
    <submittedName>
        <fullName evidence="1">Uncharacterized protein</fullName>
    </submittedName>
</protein>
<gene>
    <name evidence="1" type="ORF">METZ01_LOCUS236645</name>
</gene>
<dbReference type="AlphaFoldDB" id="A0A382HBE1"/>
<organism evidence="1">
    <name type="scientific">marine metagenome</name>
    <dbReference type="NCBI Taxonomy" id="408172"/>
    <lineage>
        <taxon>unclassified sequences</taxon>
        <taxon>metagenomes</taxon>
        <taxon>ecological metagenomes</taxon>
    </lineage>
</organism>
<proteinExistence type="predicted"/>
<name>A0A382HBE1_9ZZZZ</name>
<accession>A0A382HBE1</accession>